<dbReference type="AlphaFoldDB" id="A0A9Q1DG19"/>
<gene>
    <name evidence="3" type="ORF">COCON_G00116240</name>
</gene>
<dbReference type="OrthoDB" id="10023051at2759"/>
<sequence length="127" mass="15408">MLPGPVRLSSFIKMSCASYLRSARPKAMSRAKQWTDEVENLYRFQQAGYRDELEYKQIKQVEMIDRWPETGFVKKLQRRDNTFYYYNRKRECEDKEISDVRYTLFIWKSNQKNNVLQLRASFSQNIL</sequence>
<comment type="similarity">
    <text evidence="2">Belongs to the MEIG1 family.</text>
</comment>
<dbReference type="EMBL" id="JAFJMO010000008">
    <property type="protein sequence ID" value="KAJ8269017.1"/>
    <property type="molecule type" value="Genomic_DNA"/>
</dbReference>
<proteinExistence type="inferred from homology"/>
<dbReference type="GO" id="GO:0005634">
    <property type="term" value="C:nucleus"/>
    <property type="evidence" value="ECO:0007669"/>
    <property type="project" value="InterPro"/>
</dbReference>
<accession>A0A9Q1DG19</accession>
<dbReference type="InterPro" id="IPR020186">
    <property type="entry name" value="Meiosis-expressed_gene_1"/>
</dbReference>
<name>A0A9Q1DG19_CONCO</name>
<keyword evidence="4" id="KW-1185">Reference proteome</keyword>
<evidence type="ECO:0008006" key="5">
    <source>
        <dbReference type="Google" id="ProtNLM"/>
    </source>
</evidence>
<comment type="function">
    <text evidence="1">Essential for spermiogenesis.</text>
</comment>
<organism evidence="3 4">
    <name type="scientific">Conger conger</name>
    <name type="common">Conger eel</name>
    <name type="synonym">Muraena conger</name>
    <dbReference type="NCBI Taxonomy" id="82655"/>
    <lineage>
        <taxon>Eukaryota</taxon>
        <taxon>Metazoa</taxon>
        <taxon>Chordata</taxon>
        <taxon>Craniata</taxon>
        <taxon>Vertebrata</taxon>
        <taxon>Euteleostomi</taxon>
        <taxon>Actinopterygii</taxon>
        <taxon>Neopterygii</taxon>
        <taxon>Teleostei</taxon>
        <taxon>Anguilliformes</taxon>
        <taxon>Congridae</taxon>
        <taxon>Conger</taxon>
    </lineage>
</organism>
<dbReference type="PANTHER" id="PTHR17008:SF1">
    <property type="entry name" value="MEIOSIS EXPRESSED GENE 1 PROTEIN HOMOLOG"/>
    <property type="match status" value="1"/>
</dbReference>
<evidence type="ECO:0000313" key="4">
    <source>
        <dbReference type="Proteomes" id="UP001152803"/>
    </source>
</evidence>
<evidence type="ECO:0000256" key="2">
    <source>
        <dbReference type="ARBA" id="ARBA00008514"/>
    </source>
</evidence>
<dbReference type="Pfam" id="PF15163">
    <property type="entry name" value="Meiosis_expr"/>
    <property type="match status" value="1"/>
</dbReference>
<dbReference type="Proteomes" id="UP001152803">
    <property type="component" value="Unassembled WGS sequence"/>
</dbReference>
<evidence type="ECO:0000256" key="1">
    <source>
        <dbReference type="ARBA" id="ARBA00003351"/>
    </source>
</evidence>
<reference evidence="3" key="1">
    <citation type="journal article" date="2023" name="Science">
        <title>Genome structures resolve the early diversification of teleost fishes.</title>
        <authorList>
            <person name="Parey E."/>
            <person name="Louis A."/>
            <person name="Montfort J."/>
            <person name="Bouchez O."/>
            <person name="Roques C."/>
            <person name="Iampietro C."/>
            <person name="Lluch J."/>
            <person name="Castinel A."/>
            <person name="Donnadieu C."/>
            <person name="Desvignes T."/>
            <person name="Floi Bucao C."/>
            <person name="Jouanno E."/>
            <person name="Wen M."/>
            <person name="Mejri S."/>
            <person name="Dirks R."/>
            <person name="Jansen H."/>
            <person name="Henkel C."/>
            <person name="Chen W.J."/>
            <person name="Zahm M."/>
            <person name="Cabau C."/>
            <person name="Klopp C."/>
            <person name="Thompson A.W."/>
            <person name="Robinson-Rechavi M."/>
            <person name="Braasch I."/>
            <person name="Lecointre G."/>
            <person name="Bobe J."/>
            <person name="Postlethwait J.H."/>
            <person name="Berthelot C."/>
            <person name="Roest Crollius H."/>
            <person name="Guiguen Y."/>
        </authorList>
    </citation>
    <scope>NUCLEOTIDE SEQUENCE</scope>
    <source>
        <strain evidence="3">Concon-B</strain>
    </source>
</reference>
<comment type="caution">
    <text evidence="3">The sequence shown here is derived from an EMBL/GenBank/DDBJ whole genome shotgun (WGS) entry which is preliminary data.</text>
</comment>
<dbReference type="PANTHER" id="PTHR17008">
    <property type="entry name" value="MEIOSIS-EXPRESSED GENE 1 PROTEIN"/>
    <property type="match status" value="1"/>
</dbReference>
<evidence type="ECO:0000313" key="3">
    <source>
        <dbReference type="EMBL" id="KAJ8269017.1"/>
    </source>
</evidence>
<protein>
    <recommendedName>
        <fullName evidence="5">Meiosis expressed gene 1 protein homolog</fullName>
    </recommendedName>
</protein>